<accession>A0A0F9IIZ9</accession>
<evidence type="ECO:0000313" key="1">
    <source>
        <dbReference type="EMBL" id="KKL93780.1"/>
    </source>
</evidence>
<reference evidence="1" key="1">
    <citation type="journal article" date="2015" name="Nature">
        <title>Complex archaea that bridge the gap between prokaryotes and eukaryotes.</title>
        <authorList>
            <person name="Spang A."/>
            <person name="Saw J.H."/>
            <person name="Jorgensen S.L."/>
            <person name="Zaremba-Niedzwiedzka K."/>
            <person name="Martijn J."/>
            <person name="Lind A.E."/>
            <person name="van Eijk R."/>
            <person name="Schleper C."/>
            <person name="Guy L."/>
            <person name="Ettema T.J."/>
        </authorList>
    </citation>
    <scope>NUCLEOTIDE SEQUENCE</scope>
</reference>
<protein>
    <submittedName>
        <fullName evidence="1">Uncharacterized protein</fullName>
    </submittedName>
</protein>
<organism evidence="1">
    <name type="scientific">marine sediment metagenome</name>
    <dbReference type="NCBI Taxonomy" id="412755"/>
    <lineage>
        <taxon>unclassified sequences</taxon>
        <taxon>metagenomes</taxon>
        <taxon>ecological metagenomes</taxon>
    </lineage>
</organism>
<comment type="caution">
    <text evidence="1">The sequence shown here is derived from an EMBL/GenBank/DDBJ whole genome shotgun (WGS) entry which is preliminary data.</text>
</comment>
<gene>
    <name evidence="1" type="ORF">LCGC14_1871290</name>
</gene>
<proteinExistence type="predicted"/>
<dbReference type="EMBL" id="LAZR01019099">
    <property type="protein sequence ID" value="KKL93780.1"/>
    <property type="molecule type" value="Genomic_DNA"/>
</dbReference>
<dbReference type="AlphaFoldDB" id="A0A0F9IIZ9"/>
<sequence length="127" mass="14598">MAAPFLAGAMTAHLLTEDKKPNIIHNTYVPLSEEQADLYMTTQEYVNQLDTNCKSIFLYIDRNSYYQPRPLVHRSTGERRKITIEQAYVLIEDEKTTRQKSDKTSLMTRGIGGLEKSPRINSIIFLT</sequence>
<name>A0A0F9IIZ9_9ZZZZ</name>